<feature type="domain" description="Fatty acid desaturase" evidence="2">
    <location>
        <begin position="138"/>
        <end position="372"/>
    </location>
</feature>
<dbReference type="AlphaFoldDB" id="A0AAE0LGB5"/>
<feature type="transmembrane region" description="Helical" evidence="1">
    <location>
        <begin position="43"/>
        <end position="69"/>
    </location>
</feature>
<feature type="transmembrane region" description="Helical" evidence="1">
    <location>
        <begin position="167"/>
        <end position="188"/>
    </location>
</feature>
<organism evidence="3 4">
    <name type="scientific">Cymbomonas tetramitiformis</name>
    <dbReference type="NCBI Taxonomy" id="36881"/>
    <lineage>
        <taxon>Eukaryota</taxon>
        <taxon>Viridiplantae</taxon>
        <taxon>Chlorophyta</taxon>
        <taxon>Pyramimonadophyceae</taxon>
        <taxon>Pyramimonadales</taxon>
        <taxon>Pyramimonadaceae</taxon>
        <taxon>Cymbomonas</taxon>
    </lineage>
</organism>
<gene>
    <name evidence="3" type="ORF">CYMTET_8117</name>
</gene>
<evidence type="ECO:0000259" key="2">
    <source>
        <dbReference type="Pfam" id="PF00487"/>
    </source>
</evidence>
<keyword evidence="1" id="KW-1133">Transmembrane helix</keyword>
<dbReference type="Proteomes" id="UP001190700">
    <property type="component" value="Unassembled WGS sequence"/>
</dbReference>
<evidence type="ECO:0000313" key="4">
    <source>
        <dbReference type="Proteomes" id="UP001190700"/>
    </source>
</evidence>
<reference evidence="3 4" key="1">
    <citation type="journal article" date="2015" name="Genome Biol. Evol.">
        <title>Comparative Genomics of a Bacterivorous Green Alga Reveals Evolutionary Causalities and Consequences of Phago-Mixotrophic Mode of Nutrition.</title>
        <authorList>
            <person name="Burns J.A."/>
            <person name="Paasch A."/>
            <person name="Narechania A."/>
            <person name="Kim E."/>
        </authorList>
    </citation>
    <scope>NUCLEOTIDE SEQUENCE [LARGE SCALE GENOMIC DNA]</scope>
    <source>
        <strain evidence="3 4">PLY_AMNH</strain>
    </source>
</reference>
<keyword evidence="1" id="KW-0472">Membrane</keyword>
<sequence length="394" mass="45209">MKVGSFIVSSLIVTQQLLLWHSSQKFKHPPQASIKRHFRATVLPRYSLAILISPLLLVFGFDIGVAFLLPNAPSSTPKARDQDSAALTEPAPVKLPALLPSERQLGIAWPTVLLTLTSATLHLSTLYLVAANHLRPAYAVMLCTFTTFCSFTPMHDAVHGAIAPRHRWLNDLLGTLASAPFFFFFQTFKVLHLAHHRHANTDAASDPDHWAGEGPVALLPFRWATVFFWYNTCVMRKVVERSVAGEAISSPWEVAWRETRVFPAVFVTVMWWKFEMLAVTLWLLPFLLGASWLMYVFDYVPHRPHLVPHQENPYLATNVTTHLHPSLPSGHMSLFLLYQNYHNIHHLYPFLPFYRYETVWHRLRNELLKRGTRELPFFLLPGREAYLHELKQKP</sequence>
<dbReference type="Pfam" id="PF00487">
    <property type="entry name" value="FA_desaturase"/>
    <property type="match status" value="1"/>
</dbReference>
<proteinExistence type="predicted"/>
<comment type="caution">
    <text evidence="3">The sequence shown here is derived from an EMBL/GenBank/DDBJ whole genome shotgun (WGS) entry which is preliminary data.</text>
</comment>
<feature type="transmembrane region" description="Helical" evidence="1">
    <location>
        <begin position="107"/>
        <end position="130"/>
    </location>
</feature>
<name>A0AAE0LGB5_9CHLO</name>
<dbReference type="InterPro" id="IPR005804">
    <property type="entry name" value="FA_desaturase_dom"/>
</dbReference>
<evidence type="ECO:0000313" key="3">
    <source>
        <dbReference type="EMBL" id="KAK3284223.1"/>
    </source>
</evidence>
<evidence type="ECO:0000256" key="1">
    <source>
        <dbReference type="SAM" id="Phobius"/>
    </source>
</evidence>
<dbReference type="EMBL" id="LGRX02002423">
    <property type="protein sequence ID" value="KAK3284223.1"/>
    <property type="molecule type" value="Genomic_DNA"/>
</dbReference>
<keyword evidence="4" id="KW-1185">Reference proteome</keyword>
<accession>A0AAE0LGB5</accession>
<protein>
    <recommendedName>
        <fullName evidence="2">Fatty acid desaturase domain-containing protein</fullName>
    </recommendedName>
</protein>
<feature type="transmembrane region" description="Helical" evidence="1">
    <location>
        <begin position="137"/>
        <end position="155"/>
    </location>
</feature>
<dbReference type="GO" id="GO:0006629">
    <property type="term" value="P:lipid metabolic process"/>
    <property type="evidence" value="ECO:0007669"/>
    <property type="project" value="InterPro"/>
</dbReference>
<keyword evidence="1" id="KW-0812">Transmembrane</keyword>
<feature type="transmembrane region" description="Helical" evidence="1">
    <location>
        <begin position="276"/>
        <end position="297"/>
    </location>
</feature>